<feature type="repeat" description="WD" evidence="6">
    <location>
        <begin position="136"/>
        <end position="160"/>
    </location>
</feature>
<accession>A0A1Y2I5I6</accession>
<evidence type="ECO:0000256" key="1">
    <source>
        <dbReference type="ARBA" id="ARBA00007625"/>
    </source>
</evidence>
<evidence type="ECO:0000256" key="2">
    <source>
        <dbReference type="ARBA" id="ARBA00022574"/>
    </source>
</evidence>
<keyword evidence="9" id="KW-1185">Reference proteome</keyword>
<proteinExistence type="inferred from homology"/>
<sequence length="466" mass="50931">MVCAAGKKDKVKNKSKKQEDPEAESLSAQGPTISLKDTLPLSLHFHPNNDILALSTITGQVHCYEYTDASTKRLFASKHHKDSVRCVRFNADGSHLYSASTDKSIQVMDMTTKQIVLKKSKAHDDPINILLPLTESLIASGSDTGDVRVWDLRSKSVVQEWHEHESDLVTDLHWVPHKKTIVSVGADGYLAVYDIRKSNIIARSDNMETELQCLTPLHGGSRVVVGQGDGALSIWKWGWWGDMMDRFPGHPGSVDAIVPLGEDVVATGSSDGIVRICSVLPNKLLGVIGHHEEFPIENLAVDRNRRWLASSSHDATVKFLGLGFMDDCDGSDEEQAPVDDNGEEAAGGIPSDDSWESVDEFEDVDETEGTNMSESPKERKGPFAPPPQTDSESQDEEHDTKLDHATVFVASDDEGAAAAADTDGSDDDGGSAKSRKRKKKRQKQAEVFAAKKPKKAKVEESFFSGL</sequence>
<evidence type="ECO:0000256" key="3">
    <source>
        <dbReference type="ARBA" id="ARBA00022737"/>
    </source>
</evidence>
<comment type="caution">
    <text evidence="8">The sequence shown here is derived from an EMBL/GenBank/DDBJ whole genome shotgun (WGS) entry which is preliminary data.</text>
</comment>
<feature type="compositionally biased region" description="Basic residues" evidence="7">
    <location>
        <begin position="433"/>
        <end position="442"/>
    </location>
</feature>
<dbReference type="PANTHER" id="PTHR44019:SF20">
    <property type="entry name" value="WD REPEAT-CONTAINING PROTEIN 55"/>
    <property type="match status" value="1"/>
</dbReference>
<dbReference type="InterPro" id="IPR015943">
    <property type="entry name" value="WD40/YVTN_repeat-like_dom_sf"/>
</dbReference>
<dbReference type="InterPro" id="IPR001680">
    <property type="entry name" value="WD40_rpt"/>
</dbReference>
<gene>
    <name evidence="8" type="ORF">BCR44DRAFT_73024</name>
</gene>
<feature type="repeat" description="WD" evidence="6">
    <location>
        <begin position="77"/>
        <end position="118"/>
    </location>
</feature>
<protein>
    <recommendedName>
        <fullName evidence="4">WD repeat-containing protein JIP5</fullName>
    </recommendedName>
    <alternativeName>
        <fullName evidence="5">WD repeat-containing protein jip5</fullName>
    </alternativeName>
</protein>
<feature type="compositionally biased region" description="Acidic residues" evidence="7">
    <location>
        <begin position="353"/>
        <end position="368"/>
    </location>
</feature>
<evidence type="ECO:0000313" key="8">
    <source>
        <dbReference type="EMBL" id="ORZ41343.1"/>
    </source>
</evidence>
<keyword evidence="3" id="KW-0677">Repeat</keyword>
<dbReference type="Proteomes" id="UP000193411">
    <property type="component" value="Unassembled WGS sequence"/>
</dbReference>
<organism evidence="8 9">
    <name type="scientific">Catenaria anguillulae PL171</name>
    <dbReference type="NCBI Taxonomy" id="765915"/>
    <lineage>
        <taxon>Eukaryota</taxon>
        <taxon>Fungi</taxon>
        <taxon>Fungi incertae sedis</taxon>
        <taxon>Blastocladiomycota</taxon>
        <taxon>Blastocladiomycetes</taxon>
        <taxon>Blastocladiales</taxon>
        <taxon>Catenariaceae</taxon>
        <taxon>Catenaria</taxon>
    </lineage>
</organism>
<dbReference type="STRING" id="765915.A0A1Y2I5I6"/>
<feature type="compositionally biased region" description="Acidic residues" evidence="7">
    <location>
        <begin position="328"/>
        <end position="343"/>
    </location>
</feature>
<evidence type="ECO:0000313" key="9">
    <source>
        <dbReference type="Proteomes" id="UP000193411"/>
    </source>
</evidence>
<dbReference type="AlphaFoldDB" id="A0A1Y2I5I6"/>
<dbReference type="PANTHER" id="PTHR44019">
    <property type="entry name" value="WD REPEAT-CONTAINING PROTEIN 55"/>
    <property type="match status" value="1"/>
</dbReference>
<evidence type="ECO:0000256" key="5">
    <source>
        <dbReference type="ARBA" id="ARBA00039514"/>
    </source>
</evidence>
<dbReference type="InterPro" id="IPR050505">
    <property type="entry name" value="WDR55/POC1"/>
</dbReference>
<dbReference type="PROSITE" id="PS50082">
    <property type="entry name" value="WD_REPEATS_2"/>
    <property type="match status" value="2"/>
</dbReference>
<comment type="similarity">
    <text evidence="1">Belongs to the WD repeat WDR55 family.</text>
</comment>
<evidence type="ECO:0000256" key="4">
    <source>
        <dbReference type="ARBA" id="ARBA00039238"/>
    </source>
</evidence>
<dbReference type="Gene3D" id="2.130.10.10">
    <property type="entry name" value="YVTN repeat-like/Quinoprotein amine dehydrogenase"/>
    <property type="match status" value="2"/>
</dbReference>
<dbReference type="PROSITE" id="PS50294">
    <property type="entry name" value="WD_REPEATS_REGION"/>
    <property type="match status" value="1"/>
</dbReference>
<dbReference type="InterPro" id="IPR036322">
    <property type="entry name" value="WD40_repeat_dom_sf"/>
</dbReference>
<dbReference type="SMART" id="SM00320">
    <property type="entry name" value="WD40"/>
    <property type="match status" value="7"/>
</dbReference>
<dbReference type="EMBL" id="MCFL01000001">
    <property type="protein sequence ID" value="ORZ41343.1"/>
    <property type="molecule type" value="Genomic_DNA"/>
</dbReference>
<evidence type="ECO:0000256" key="7">
    <source>
        <dbReference type="SAM" id="MobiDB-lite"/>
    </source>
</evidence>
<name>A0A1Y2I5I6_9FUNG</name>
<keyword evidence="2 6" id="KW-0853">WD repeat</keyword>
<dbReference type="SUPFAM" id="SSF50978">
    <property type="entry name" value="WD40 repeat-like"/>
    <property type="match status" value="1"/>
</dbReference>
<dbReference type="OrthoDB" id="2288928at2759"/>
<reference evidence="8 9" key="1">
    <citation type="submission" date="2016-07" db="EMBL/GenBank/DDBJ databases">
        <title>Pervasive Adenine N6-methylation of Active Genes in Fungi.</title>
        <authorList>
            <consortium name="DOE Joint Genome Institute"/>
            <person name="Mondo S.J."/>
            <person name="Dannebaum R.O."/>
            <person name="Kuo R.C."/>
            <person name="Labutti K."/>
            <person name="Haridas S."/>
            <person name="Kuo A."/>
            <person name="Salamov A."/>
            <person name="Ahrendt S.R."/>
            <person name="Lipzen A."/>
            <person name="Sullivan W."/>
            <person name="Andreopoulos W.B."/>
            <person name="Clum A."/>
            <person name="Lindquist E."/>
            <person name="Daum C."/>
            <person name="Ramamoorthy G.K."/>
            <person name="Gryganskyi A."/>
            <person name="Culley D."/>
            <person name="Magnuson J.K."/>
            <person name="James T.Y."/>
            <person name="O'Malley M.A."/>
            <person name="Stajich J.E."/>
            <person name="Spatafora J.W."/>
            <person name="Visel A."/>
            <person name="Grigoriev I.V."/>
        </authorList>
    </citation>
    <scope>NUCLEOTIDE SEQUENCE [LARGE SCALE GENOMIC DNA]</scope>
    <source>
        <strain evidence="8 9">PL171</strain>
    </source>
</reference>
<dbReference type="Pfam" id="PF24796">
    <property type="entry name" value="WDR55"/>
    <property type="match status" value="1"/>
</dbReference>
<feature type="region of interest" description="Disordered" evidence="7">
    <location>
        <begin position="328"/>
        <end position="466"/>
    </location>
</feature>
<evidence type="ECO:0000256" key="6">
    <source>
        <dbReference type="PROSITE-ProRule" id="PRU00221"/>
    </source>
</evidence>
<feature type="region of interest" description="Disordered" evidence="7">
    <location>
        <begin position="1"/>
        <end position="31"/>
    </location>
</feature>